<name>A0A2K1KDW1_PHYPA</name>
<dbReference type="PaxDb" id="3218-PP1S309_9V6.1"/>
<comment type="similarity">
    <text evidence="1">Belongs to the plant LTP family.</text>
</comment>
<evidence type="ECO:0000256" key="4">
    <source>
        <dbReference type="ARBA" id="ARBA00023180"/>
    </source>
</evidence>
<feature type="chain" id="PRO_5043158288" description="Bifunctional inhibitor/plant lipid transfer protein/seed storage helical domain-containing protein" evidence="6">
    <location>
        <begin position="23"/>
        <end position="439"/>
    </location>
</feature>
<dbReference type="InterPro" id="IPR043325">
    <property type="entry name" value="LTSS"/>
</dbReference>
<dbReference type="OMA" id="KEPACLC"/>
<feature type="domain" description="Bifunctional inhibitor/plant lipid transfer protein/seed storage helical" evidence="7">
    <location>
        <begin position="30"/>
        <end position="107"/>
    </location>
</feature>
<dbReference type="InterPro" id="IPR000528">
    <property type="entry name" value="Plant_nsLTP"/>
</dbReference>
<keyword evidence="10" id="KW-1185">Reference proteome</keyword>
<evidence type="ECO:0000256" key="5">
    <source>
        <dbReference type="SAM" id="MobiDB-lite"/>
    </source>
</evidence>
<dbReference type="AlphaFoldDB" id="A0A2K1KDW1"/>
<dbReference type="EnsemblPlants" id="Pp3c6_760V3.2">
    <property type="protein sequence ID" value="PAC:32977766.CDS.1"/>
    <property type="gene ID" value="Pp3c6_760"/>
</dbReference>
<dbReference type="Pfam" id="PF14368">
    <property type="entry name" value="LTP_2"/>
    <property type="match status" value="3"/>
</dbReference>
<evidence type="ECO:0000256" key="1">
    <source>
        <dbReference type="ARBA" id="ARBA00009748"/>
    </source>
</evidence>
<proteinExistence type="inferred from homology"/>
<dbReference type="EnsemblPlants" id="Pp3c6_760V3.1">
    <property type="protein sequence ID" value="PAC:32977765.CDS.1"/>
    <property type="gene ID" value="Pp3c6_760"/>
</dbReference>
<evidence type="ECO:0000256" key="3">
    <source>
        <dbReference type="ARBA" id="ARBA00023157"/>
    </source>
</evidence>
<feature type="domain" description="Bifunctional inhibitor/plant lipid transfer protein/seed storage helical" evidence="7">
    <location>
        <begin position="290"/>
        <end position="369"/>
    </location>
</feature>
<dbReference type="GO" id="GO:0006869">
    <property type="term" value="P:lipid transport"/>
    <property type="evidence" value="ECO:0007669"/>
    <property type="project" value="InterPro"/>
</dbReference>
<protein>
    <recommendedName>
        <fullName evidence="7">Bifunctional inhibitor/plant lipid transfer protein/seed storage helical domain-containing protein</fullName>
    </recommendedName>
</protein>
<keyword evidence="4" id="KW-0325">Glycoprotein</keyword>
<feature type="region of interest" description="Disordered" evidence="5">
    <location>
        <begin position="377"/>
        <end position="409"/>
    </location>
</feature>
<evidence type="ECO:0000256" key="2">
    <source>
        <dbReference type="ARBA" id="ARBA00022729"/>
    </source>
</evidence>
<dbReference type="GO" id="GO:0008289">
    <property type="term" value="F:lipid binding"/>
    <property type="evidence" value="ECO:0007669"/>
    <property type="project" value="InterPro"/>
</dbReference>
<feature type="domain" description="Bifunctional inhibitor/plant lipid transfer protein/seed storage helical" evidence="7">
    <location>
        <begin position="159"/>
        <end position="236"/>
    </location>
</feature>
<dbReference type="EMBL" id="ABEU02000006">
    <property type="protein sequence ID" value="PNR51965.1"/>
    <property type="molecule type" value="Genomic_DNA"/>
</dbReference>
<dbReference type="Proteomes" id="UP000006727">
    <property type="component" value="Chromosome 6"/>
</dbReference>
<evidence type="ECO:0000259" key="7">
    <source>
        <dbReference type="SMART" id="SM00499"/>
    </source>
</evidence>
<dbReference type="RefSeq" id="XP_024378791.1">
    <property type="nucleotide sequence ID" value="XM_024523023.2"/>
</dbReference>
<reference evidence="8 10" key="2">
    <citation type="journal article" date="2018" name="Plant J.">
        <title>The Physcomitrella patens chromosome-scale assembly reveals moss genome structure and evolution.</title>
        <authorList>
            <person name="Lang D."/>
            <person name="Ullrich K.K."/>
            <person name="Murat F."/>
            <person name="Fuchs J."/>
            <person name="Jenkins J."/>
            <person name="Haas F.B."/>
            <person name="Piednoel M."/>
            <person name="Gundlach H."/>
            <person name="Van Bel M."/>
            <person name="Meyberg R."/>
            <person name="Vives C."/>
            <person name="Morata J."/>
            <person name="Symeonidi A."/>
            <person name="Hiss M."/>
            <person name="Muchero W."/>
            <person name="Kamisugi Y."/>
            <person name="Saleh O."/>
            <person name="Blanc G."/>
            <person name="Decker E.L."/>
            <person name="van Gessel N."/>
            <person name="Grimwood J."/>
            <person name="Hayes R.D."/>
            <person name="Graham S.W."/>
            <person name="Gunter L.E."/>
            <person name="McDaniel S.F."/>
            <person name="Hoernstein S.N.W."/>
            <person name="Larsson A."/>
            <person name="Li F.W."/>
            <person name="Perroud P.F."/>
            <person name="Phillips J."/>
            <person name="Ranjan P."/>
            <person name="Rokshar D.S."/>
            <person name="Rothfels C.J."/>
            <person name="Schneider L."/>
            <person name="Shu S."/>
            <person name="Stevenson D.W."/>
            <person name="Thummler F."/>
            <person name="Tillich M."/>
            <person name="Villarreal Aguilar J.C."/>
            <person name="Widiez T."/>
            <person name="Wong G.K."/>
            <person name="Wymore A."/>
            <person name="Zhang Y."/>
            <person name="Zimmer A.D."/>
            <person name="Quatrano R.S."/>
            <person name="Mayer K.F.X."/>
            <person name="Goodstein D."/>
            <person name="Casacuberta J.M."/>
            <person name="Vandepoele K."/>
            <person name="Reski R."/>
            <person name="Cuming A.C."/>
            <person name="Tuskan G.A."/>
            <person name="Maumus F."/>
            <person name="Salse J."/>
            <person name="Schmutz J."/>
            <person name="Rensing S.A."/>
        </authorList>
    </citation>
    <scope>NUCLEOTIDE SEQUENCE [LARGE SCALE GENOMIC DNA]</scope>
    <source>
        <strain evidence="9 10">cv. Gransden 2004</strain>
    </source>
</reference>
<evidence type="ECO:0000313" key="10">
    <source>
        <dbReference type="Proteomes" id="UP000006727"/>
    </source>
</evidence>
<dbReference type="InterPro" id="IPR016140">
    <property type="entry name" value="Bifunc_inhib/LTP/seed_store"/>
</dbReference>
<dbReference type="Gramene" id="Pp3c6_760V3.2">
    <property type="protein sequence ID" value="PAC:32977766.CDS.1"/>
    <property type="gene ID" value="Pp3c6_760"/>
</dbReference>
<dbReference type="PANTHER" id="PTHR33044">
    <property type="entry name" value="BIFUNCTIONAL INHIBITOR/LIPID-TRANSFER PROTEIN/SEED STORAGE 2S ALBUMIN SUPERFAMILY PROTEIN-RELATED"/>
    <property type="match status" value="1"/>
</dbReference>
<keyword evidence="2 6" id="KW-0732">Signal</keyword>
<dbReference type="SMART" id="SM00499">
    <property type="entry name" value="AAI"/>
    <property type="match status" value="3"/>
</dbReference>
<evidence type="ECO:0000313" key="9">
    <source>
        <dbReference type="EnsemblPlants" id="PAC:32977765.CDS.1"/>
    </source>
</evidence>
<dbReference type="Gene3D" id="1.10.110.10">
    <property type="entry name" value="Plant lipid-transfer and hydrophobic proteins"/>
    <property type="match status" value="3"/>
</dbReference>
<dbReference type="SUPFAM" id="SSF47699">
    <property type="entry name" value="Bifunctional inhibitor/lipid-transfer protein/seed storage 2S albumin"/>
    <property type="match status" value="3"/>
</dbReference>
<evidence type="ECO:0000256" key="6">
    <source>
        <dbReference type="SAM" id="SignalP"/>
    </source>
</evidence>
<dbReference type="STRING" id="3218.A0A2K1KDW1"/>
<dbReference type="Gramene" id="Pp3c6_760V3.1">
    <property type="protein sequence ID" value="PAC:32977765.CDS.1"/>
    <property type="gene ID" value="Pp3c6_760"/>
</dbReference>
<feature type="compositionally biased region" description="Low complexity" evidence="5">
    <location>
        <begin position="378"/>
        <end position="409"/>
    </location>
</feature>
<reference evidence="9" key="3">
    <citation type="submission" date="2020-12" db="UniProtKB">
        <authorList>
            <consortium name="EnsemblPlants"/>
        </authorList>
    </citation>
    <scope>IDENTIFICATION</scope>
</reference>
<accession>A0A2K1KDW1</accession>
<sequence>MAGLYSFAALAMVCAVVASAATTPPPAADCSVPFNDLMPCIDYVNSNSSEPPSTPCCTAFSSTQKQHPVCLCQLQAAFADPATAPGNVTRADEISKLCKVAVDYSKCPAILGFSAPAPSPTLHSPPPHQFPPNTPTISPIHAPTPAPGPVPLKGSDYDCSNSTGELANCLEFVSGDGKAPPPKECCTAIGSVQAREPVCICQLFSQMNDSAQYGINATLAQSLPQLCKVSADMSRCPALLDSPIGSILAPSPFSPATAPVAPWLGPTPAHAPILSPSSPAPTPVSESVDCSNEFASLQSCLAYAMANDTTPPTPECCTSLGAVVKNKPVCLCQLLQTVGSGDPATAGINATRALGLPAVCDVITDVDACPTLLGQPVSSPLPSAPSDGGSPSPTGADDSAGEAPAPARSASESLRVTSALGFATVLLGFILEAFRGADY</sequence>
<feature type="signal peptide" evidence="6">
    <location>
        <begin position="1"/>
        <end position="22"/>
    </location>
</feature>
<dbReference type="InterPro" id="IPR036312">
    <property type="entry name" value="Bifun_inhib/LTP/seed_sf"/>
</dbReference>
<reference evidence="8 10" key="1">
    <citation type="journal article" date="2008" name="Science">
        <title>The Physcomitrella genome reveals evolutionary insights into the conquest of land by plants.</title>
        <authorList>
            <person name="Rensing S."/>
            <person name="Lang D."/>
            <person name="Zimmer A."/>
            <person name="Terry A."/>
            <person name="Salamov A."/>
            <person name="Shapiro H."/>
            <person name="Nishiyama T."/>
            <person name="Perroud P.-F."/>
            <person name="Lindquist E."/>
            <person name="Kamisugi Y."/>
            <person name="Tanahashi T."/>
            <person name="Sakakibara K."/>
            <person name="Fujita T."/>
            <person name="Oishi K."/>
            <person name="Shin-I T."/>
            <person name="Kuroki Y."/>
            <person name="Toyoda A."/>
            <person name="Suzuki Y."/>
            <person name="Hashimoto A."/>
            <person name="Yamaguchi K."/>
            <person name="Sugano A."/>
            <person name="Kohara Y."/>
            <person name="Fujiyama A."/>
            <person name="Anterola A."/>
            <person name="Aoki S."/>
            <person name="Ashton N."/>
            <person name="Barbazuk W.B."/>
            <person name="Barker E."/>
            <person name="Bennetzen J."/>
            <person name="Bezanilla M."/>
            <person name="Blankenship R."/>
            <person name="Cho S.H."/>
            <person name="Dutcher S."/>
            <person name="Estelle M."/>
            <person name="Fawcett J.A."/>
            <person name="Gundlach H."/>
            <person name="Hanada K."/>
            <person name="Heyl A."/>
            <person name="Hicks K.A."/>
            <person name="Hugh J."/>
            <person name="Lohr M."/>
            <person name="Mayer K."/>
            <person name="Melkozernov A."/>
            <person name="Murata T."/>
            <person name="Nelson D."/>
            <person name="Pils B."/>
            <person name="Prigge M."/>
            <person name="Reiss B."/>
            <person name="Renner T."/>
            <person name="Rombauts S."/>
            <person name="Rushton P."/>
            <person name="Sanderfoot A."/>
            <person name="Schween G."/>
            <person name="Shiu S.-H."/>
            <person name="Stueber K."/>
            <person name="Theodoulou F.L."/>
            <person name="Tu H."/>
            <person name="Van de Peer Y."/>
            <person name="Verrier P.J."/>
            <person name="Waters E."/>
            <person name="Wood A."/>
            <person name="Yang L."/>
            <person name="Cove D."/>
            <person name="Cuming A."/>
            <person name="Hasebe M."/>
            <person name="Lucas S."/>
            <person name="Mishler D.B."/>
            <person name="Reski R."/>
            <person name="Grigoriev I."/>
            <person name="Quatrano R.S."/>
            <person name="Boore J.L."/>
        </authorList>
    </citation>
    <scope>NUCLEOTIDE SEQUENCE [LARGE SCALE GENOMIC DNA]</scope>
    <source>
        <strain evidence="9 10">cv. Gransden 2004</strain>
    </source>
</reference>
<keyword evidence="3" id="KW-1015">Disulfide bond</keyword>
<dbReference type="GeneID" id="112283814"/>
<dbReference type="KEGG" id="ppp:112283814"/>
<organism evidence="8">
    <name type="scientific">Physcomitrium patens</name>
    <name type="common">Spreading-leaved earth moss</name>
    <name type="synonym">Physcomitrella patens</name>
    <dbReference type="NCBI Taxonomy" id="3218"/>
    <lineage>
        <taxon>Eukaryota</taxon>
        <taxon>Viridiplantae</taxon>
        <taxon>Streptophyta</taxon>
        <taxon>Embryophyta</taxon>
        <taxon>Bryophyta</taxon>
        <taxon>Bryophytina</taxon>
        <taxon>Bryopsida</taxon>
        <taxon>Funariidae</taxon>
        <taxon>Funariales</taxon>
        <taxon>Funariaceae</taxon>
        <taxon>Physcomitrium</taxon>
    </lineage>
</organism>
<dbReference type="OrthoDB" id="911994at2759"/>
<dbReference type="PRINTS" id="PR00382">
    <property type="entry name" value="LIPIDTRNSFER"/>
</dbReference>
<evidence type="ECO:0000313" key="8">
    <source>
        <dbReference type="EMBL" id="PNR51965.1"/>
    </source>
</evidence>
<gene>
    <name evidence="9" type="primary">LOC112283814</name>
    <name evidence="8" type="ORF">PHYPA_008339</name>
</gene>
<dbReference type="CDD" id="cd00010">
    <property type="entry name" value="AAI_LTSS"/>
    <property type="match status" value="3"/>
</dbReference>